<evidence type="ECO:0000256" key="1">
    <source>
        <dbReference type="SAM" id="MobiDB-lite"/>
    </source>
</evidence>
<feature type="region of interest" description="Disordered" evidence="1">
    <location>
        <begin position="1"/>
        <end position="23"/>
    </location>
</feature>
<accession>A0A8J5KVJ7</accession>
<evidence type="ECO:0000313" key="2">
    <source>
        <dbReference type="EMBL" id="KAG6492318.1"/>
    </source>
</evidence>
<dbReference type="AlphaFoldDB" id="A0A8J5KVJ7"/>
<feature type="region of interest" description="Disordered" evidence="1">
    <location>
        <begin position="175"/>
        <end position="225"/>
    </location>
</feature>
<dbReference type="PANTHER" id="PTHR37241:SF1">
    <property type="entry name" value="NEUROFILAMENT HEAVY PROTEIN"/>
    <property type="match status" value="1"/>
</dbReference>
<feature type="compositionally biased region" description="Basic and acidic residues" evidence="1">
    <location>
        <begin position="407"/>
        <end position="424"/>
    </location>
</feature>
<feature type="region of interest" description="Disordered" evidence="1">
    <location>
        <begin position="297"/>
        <end position="319"/>
    </location>
</feature>
<dbReference type="EMBL" id="JACMSC010000013">
    <property type="protein sequence ID" value="KAG6492318.1"/>
    <property type="molecule type" value="Genomic_DNA"/>
</dbReference>
<dbReference type="PANTHER" id="PTHR37241">
    <property type="entry name" value="NEUROFILAMENT HEAVY PROTEIN"/>
    <property type="match status" value="1"/>
</dbReference>
<reference evidence="2 3" key="1">
    <citation type="submission" date="2020-08" db="EMBL/GenBank/DDBJ databases">
        <title>Plant Genome Project.</title>
        <authorList>
            <person name="Zhang R.-G."/>
        </authorList>
    </citation>
    <scope>NUCLEOTIDE SEQUENCE [LARGE SCALE GENOMIC DNA]</scope>
    <source>
        <tissue evidence="2">Rhizome</tissue>
    </source>
</reference>
<feature type="compositionally biased region" description="Basic and acidic residues" evidence="1">
    <location>
        <begin position="513"/>
        <end position="542"/>
    </location>
</feature>
<name>A0A8J5KVJ7_ZINOF</name>
<sequence length="587" mass="65851">MEKLRSDLMKESEATPSEVDDGVYEEIEAPKFVDFSLPDCSRPDDRSWFCSRVGCDQNHEEVDPDALLRSFRIRVWLCHRRQKPQCVPSKSMGSRSSKVWFRHTLSVCYNSLCCRKLKLKFSSGTKVLTRIRGYDSLIPKCPKSAPAKSLKCRTAGRSTVTSVAENMAKTKLMDHPLSSLRLTPGDVKSRSQHSKRKEALTTPKIQKRPTNQEDFRSVSQQREPVSVVMNKSVAKSLFVDTVAAAADTTNNKEKPESSSPSKCETSVSDVCVKMKKVKVTKRVKNVPSRYLCIPKNQKSSKNAEDSAQNLNKADKTKSKMKLKSGASSIFCIPSNDFKADKEMDCHATAKGDKQFLVVNSDKECLNLETQSGEKDSVGLIKSRKIMNCEKDIQDKVSLPHSSSKPDSGAEKVEAMSKVDDEKENAPSTKKRVVSSNTRNYASENIMSATRENDPQKAGYSFALENFVMFCQERRILKEANQERRLQVEAQAQKKSESNLKHAEVIKVVTTKEKTTKKMVEPSRQTSKDRSVTTLRKPLDAKLGRGNSKIKNPFVIAKGTRPTTVPREPNFHTVHLPRGCSKRVESKS</sequence>
<organism evidence="2 3">
    <name type="scientific">Zingiber officinale</name>
    <name type="common">Ginger</name>
    <name type="synonym">Amomum zingiber</name>
    <dbReference type="NCBI Taxonomy" id="94328"/>
    <lineage>
        <taxon>Eukaryota</taxon>
        <taxon>Viridiplantae</taxon>
        <taxon>Streptophyta</taxon>
        <taxon>Embryophyta</taxon>
        <taxon>Tracheophyta</taxon>
        <taxon>Spermatophyta</taxon>
        <taxon>Magnoliopsida</taxon>
        <taxon>Liliopsida</taxon>
        <taxon>Zingiberales</taxon>
        <taxon>Zingiberaceae</taxon>
        <taxon>Zingiber</taxon>
    </lineage>
</organism>
<proteinExistence type="predicted"/>
<gene>
    <name evidence="2" type="ORF">ZIOFF_047272</name>
</gene>
<feature type="compositionally biased region" description="Basic and acidic residues" evidence="1">
    <location>
        <begin position="1"/>
        <end position="13"/>
    </location>
</feature>
<feature type="compositionally biased region" description="Polar residues" evidence="1">
    <location>
        <begin position="297"/>
        <end position="311"/>
    </location>
</feature>
<comment type="caution">
    <text evidence="2">The sequence shown here is derived from an EMBL/GenBank/DDBJ whole genome shotgun (WGS) entry which is preliminary data.</text>
</comment>
<keyword evidence="3" id="KW-1185">Reference proteome</keyword>
<feature type="region of interest" description="Disordered" evidence="1">
    <location>
        <begin position="513"/>
        <end position="587"/>
    </location>
</feature>
<dbReference type="Proteomes" id="UP000734854">
    <property type="component" value="Unassembled WGS sequence"/>
</dbReference>
<protein>
    <submittedName>
        <fullName evidence="2">Uncharacterized protein</fullName>
    </submittedName>
</protein>
<feature type="region of interest" description="Disordered" evidence="1">
    <location>
        <begin position="393"/>
        <end position="437"/>
    </location>
</feature>
<evidence type="ECO:0000313" key="3">
    <source>
        <dbReference type="Proteomes" id="UP000734854"/>
    </source>
</evidence>